<keyword evidence="8" id="KW-0057">Aromatic amino acid biosynthesis</keyword>
<dbReference type="GO" id="GO:0004765">
    <property type="term" value="F:shikimate kinase activity"/>
    <property type="evidence" value="ECO:0007669"/>
    <property type="project" value="UniProtKB-EC"/>
</dbReference>
<organism evidence="10 11">
    <name type="scientific">Rhodotorula paludigena</name>
    <dbReference type="NCBI Taxonomy" id="86838"/>
    <lineage>
        <taxon>Eukaryota</taxon>
        <taxon>Fungi</taxon>
        <taxon>Dikarya</taxon>
        <taxon>Basidiomycota</taxon>
        <taxon>Pucciniomycotina</taxon>
        <taxon>Microbotryomycetes</taxon>
        <taxon>Sporidiobolales</taxon>
        <taxon>Sporidiobolaceae</taxon>
        <taxon>Rhodotorula</taxon>
    </lineage>
</organism>
<dbReference type="GO" id="GO:0003866">
    <property type="term" value="F:3-phosphoshikimate 1-carboxyvinyltransferase activity"/>
    <property type="evidence" value="ECO:0007669"/>
    <property type="project" value="TreeGrafter"/>
</dbReference>
<evidence type="ECO:0000256" key="5">
    <source>
        <dbReference type="ARBA" id="ARBA00022741"/>
    </source>
</evidence>
<proteinExistence type="inferred from homology"/>
<evidence type="ECO:0000256" key="1">
    <source>
        <dbReference type="ARBA" id="ARBA00004842"/>
    </source>
</evidence>
<dbReference type="PROSITE" id="PS01128">
    <property type="entry name" value="SHIKIMATE_KINASE"/>
    <property type="match status" value="1"/>
</dbReference>
<reference evidence="10 11" key="1">
    <citation type="submission" date="2021-12" db="EMBL/GenBank/DDBJ databases">
        <title>High titer production of polyol ester of fatty acids by Rhodotorula paludigena BS15 towards product separation-free biomass refinery.</title>
        <authorList>
            <person name="Mano J."/>
            <person name="Ono H."/>
            <person name="Tanaka T."/>
            <person name="Naito K."/>
            <person name="Sushida H."/>
            <person name="Ike M."/>
            <person name="Tokuyasu K."/>
            <person name="Kitaoka M."/>
        </authorList>
    </citation>
    <scope>NUCLEOTIDE SEQUENCE [LARGE SCALE GENOMIC DNA]</scope>
    <source>
        <strain evidence="10 11">BS15</strain>
    </source>
</reference>
<dbReference type="AlphaFoldDB" id="A0AAV5GJ03"/>
<dbReference type="GO" id="GO:0003855">
    <property type="term" value="F:3-dehydroquinate dehydratase activity"/>
    <property type="evidence" value="ECO:0007669"/>
    <property type="project" value="InterPro"/>
</dbReference>
<evidence type="ECO:0000256" key="4">
    <source>
        <dbReference type="ARBA" id="ARBA00022679"/>
    </source>
</evidence>
<evidence type="ECO:0000313" key="11">
    <source>
        <dbReference type="Proteomes" id="UP001342314"/>
    </source>
</evidence>
<dbReference type="Pfam" id="PF01487">
    <property type="entry name" value="DHquinase_I"/>
    <property type="match status" value="1"/>
</dbReference>
<dbReference type="InterPro" id="IPR027417">
    <property type="entry name" value="P-loop_NTPase"/>
</dbReference>
<dbReference type="EC" id="2.7.1.71" evidence="2"/>
<evidence type="ECO:0000256" key="6">
    <source>
        <dbReference type="ARBA" id="ARBA00022777"/>
    </source>
</evidence>
<dbReference type="GO" id="GO:0009073">
    <property type="term" value="P:aromatic amino acid family biosynthetic process"/>
    <property type="evidence" value="ECO:0007669"/>
    <property type="project" value="UniProtKB-KW"/>
</dbReference>
<dbReference type="PANTHER" id="PTHR21090:SF5">
    <property type="entry name" value="PENTAFUNCTIONAL AROM POLYPEPTIDE"/>
    <property type="match status" value="1"/>
</dbReference>
<protein>
    <recommendedName>
        <fullName evidence="2">shikimate kinase</fullName>
        <ecNumber evidence="2">2.7.1.71</ecNumber>
    </recommendedName>
</protein>
<gene>
    <name evidence="10" type="ORF">Rhopal_002446-T1</name>
</gene>
<dbReference type="Pfam" id="PF01202">
    <property type="entry name" value="SKI"/>
    <property type="match status" value="1"/>
</dbReference>
<dbReference type="CDD" id="cd00464">
    <property type="entry name" value="SK"/>
    <property type="match status" value="1"/>
</dbReference>
<dbReference type="InterPro" id="IPR023000">
    <property type="entry name" value="Shikimate_kinase_CS"/>
</dbReference>
<evidence type="ECO:0000256" key="8">
    <source>
        <dbReference type="ARBA" id="ARBA00023141"/>
    </source>
</evidence>
<dbReference type="GO" id="GO:0008652">
    <property type="term" value="P:amino acid biosynthetic process"/>
    <property type="evidence" value="ECO:0007669"/>
    <property type="project" value="UniProtKB-KW"/>
</dbReference>
<evidence type="ECO:0000256" key="2">
    <source>
        <dbReference type="ARBA" id="ARBA00012154"/>
    </source>
</evidence>
<keyword evidence="11" id="KW-1185">Reference proteome</keyword>
<dbReference type="PANTHER" id="PTHR21090">
    <property type="entry name" value="AROM/DEHYDROQUINATE SYNTHASE"/>
    <property type="match status" value="1"/>
</dbReference>
<accession>A0AAV5GJ03</accession>
<dbReference type="Proteomes" id="UP001342314">
    <property type="component" value="Unassembled WGS sequence"/>
</dbReference>
<dbReference type="Gene3D" id="3.40.50.300">
    <property type="entry name" value="P-loop containing nucleotide triphosphate hydrolases"/>
    <property type="match status" value="1"/>
</dbReference>
<evidence type="ECO:0000313" key="10">
    <source>
        <dbReference type="EMBL" id="GJN89460.1"/>
    </source>
</evidence>
<dbReference type="PRINTS" id="PR01100">
    <property type="entry name" value="SHIKIMTKNASE"/>
</dbReference>
<evidence type="ECO:0000256" key="9">
    <source>
        <dbReference type="ARBA" id="ARBA00048567"/>
    </source>
</evidence>
<dbReference type="GO" id="GO:0005524">
    <property type="term" value="F:ATP binding"/>
    <property type="evidence" value="ECO:0007669"/>
    <property type="project" value="UniProtKB-KW"/>
</dbReference>
<evidence type="ECO:0000256" key="7">
    <source>
        <dbReference type="ARBA" id="ARBA00022840"/>
    </source>
</evidence>
<sequence length="727" mass="78638">MELSGSFAGRWAPDASVFLIGMRGVGKTTIGLMLSGVLSRPFLDADRIFESAVGVPLKQFVDEHGFSAFRDRETLLLQQLVREHARGKVIALGGGVVEREENRRIIEQYAASRGPVIRILRDPNAVLAFLSAPAKDKSTWTDLQESYAAVWQRRIPWYESCSNLAFVAPSPDSSAHPSLALKAAEDAIKRFAERLVGVPSPRSLRALAATRRTTALVLPLSLVDELDRPRLEAATRGVDAIEIHIAQTLDISTARFDFGTHIALLVGRLRTMTRLPLLYRPSRQAYSAHDASTYFQLIKLGFELACEVVDVSLNLQDEELATLLEKRSPASQIMLSSTLDPSQSWGDDGARAVYARAARLGANVIRLEKAVASVDENLELRRWQTEIAASDGPPLIGLGHGDTARLSLLLNSLLTPVRLPGAAENNVDKVVLFTADELRHTSRLAGLDHPRCVHLVGTTAAATTLGQRLLDAGFRVDITQTPPLLTDVFSHPDSRAVVHLALIPQPSSGPPVPKLSLLARNATRHDVVLCLRRSSAALSSRPQEAGVYVAENTLALAVSHLVVKHLSPVNAISTRSTAILLGVPTLSAGIVPELLAAVHHLGIRRIAAVGCSSDALERLRNFEVLRTVVVTASLDEAVPALRDEFGAGSPTVIISCDADPPDLPPVLAHAVAPGIVVHLPEARLPSSGARQVENQPRTIDGWLYVGSVELSREREDRLYEVVTGYPV</sequence>
<dbReference type="EMBL" id="BQKY01000005">
    <property type="protein sequence ID" value="GJN89460.1"/>
    <property type="molecule type" value="Genomic_DNA"/>
</dbReference>
<dbReference type="InterPro" id="IPR000623">
    <property type="entry name" value="Shikimate_kinase/TSH1"/>
</dbReference>
<keyword evidence="7" id="KW-0067">ATP-binding</keyword>
<evidence type="ECO:0000256" key="3">
    <source>
        <dbReference type="ARBA" id="ARBA00022605"/>
    </source>
</evidence>
<name>A0AAV5GJ03_9BASI</name>
<dbReference type="Gene3D" id="3.20.20.70">
    <property type="entry name" value="Aldolase class I"/>
    <property type="match status" value="1"/>
</dbReference>
<keyword evidence="3" id="KW-0028">Amino-acid biosynthesis</keyword>
<comment type="catalytic activity">
    <reaction evidence="9">
        <text>shikimate + ATP = 3-phosphoshikimate + ADP + H(+)</text>
        <dbReference type="Rhea" id="RHEA:13121"/>
        <dbReference type="ChEBI" id="CHEBI:15378"/>
        <dbReference type="ChEBI" id="CHEBI:30616"/>
        <dbReference type="ChEBI" id="CHEBI:36208"/>
        <dbReference type="ChEBI" id="CHEBI:145989"/>
        <dbReference type="ChEBI" id="CHEBI:456216"/>
        <dbReference type="EC" id="2.7.1.71"/>
    </reaction>
</comment>
<dbReference type="SUPFAM" id="SSF51569">
    <property type="entry name" value="Aldolase"/>
    <property type="match status" value="1"/>
</dbReference>
<keyword evidence="6" id="KW-0418">Kinase</keyword>
<dbReference type="SUPFAM" id="SSF52540">
    <property type="entry name" value="P-loop containing nucleoside triphosphate hydrolases"/>
    <property type="match status" value="1"/>
</dbReference>
<keyword evidence="4" id="KW-0808">Transferase</keyword>
<dbReference type="GO" id="GO:0009423">
    <property type="term" value="P:chorismate biosynthetic process"/>
    <property type="evidence" value="ECO:0007669"/>
    <property type="project" value="TreeGrafter"/>
</dbReference>
<comment type="pathway">
    <text evidence="1">Metabolic intermediate biosynthesis; chorismate biosynthesis; chorismate from D-erythrose 4-phosphate and phosphoenolpyruvate: step 5/7.</text>
</comment>
<dbReference type="InterPro" id="IPR031322">
    <property type="entry name" value="Shikimate/glucono_kinase"/>
</dbReference>
<dbReference type="HAMAP" id="MF_00109">
    <property type="entry name" value="Shikimate_kinase"/>
    <property type="match status" value="1"/>
</dbReference>
<comment type="caution">
    <text evidence="10">The sequence shown here is derived from an EMBL/GenBank/DDBJ whole genome shotgun (WGS) entry which is preliminary data.</text>
</comment>
<dbReference type="InterPro" id="IPR013785">
    <property type="entry name" value="Aldolase_TIM"/>
</dbReference>
<dbReference type="InterPro" id="IPR001381">
    <property type="entry name" value="DHquinase_I"/>
</dbReference>
<keyword evidence="5" id="KW-0547">Nucleotide-binding</keyword>